<keyword evidence="6" id="KW-0812">Transmembrane</keyword>
<dbReference type="PROSITE" id="PS51332">
    <property type="entry name" value="B12_BINDING"/>
    <property type="match status" value="1"/>
</dbReference>
<dbReference type="InterPro" id="IPR034466">
    <property type="entry name" value="Methyltransferase_Class_B"/>
</dbReference>
<evidence type="ECO:0000313" key="10">
    <source>
        <dbReference type="Proteomes" id="UP000178758"/>
    </source>
</evidence>
<dbReference type="GO" id="GO:0046872">
    <property type="term" value="F:metal ion binding"/>
    <property type="evidence" value="ECO:0007669"/>
    <property type="project" value="UniProtKB-KW"/>
</dbReference>
<keyword evidence="6" id="KW-1133">Transmembrane helix</keyword>
<dbReference type="SUPFAM" id="SSF102114">
    <property type="entry name" value="Radical SAM enzymes"/>
    <property type="match status" value="1"/>
</dbReference>
<dbReference type="Gene3D" id="3.80.30.20">
    <property type="entry name" value="tm_1862 like domain"/>
    <property type="match status" value="1"/>
</dbReference>
<dbReference type="CDD" id="cd02068">
    <property type="entry name" value="radical_SAM_B12_BD"/>
    <property type="match status" value="1"/>
</dbReference>
<dbReference type="SUPFAM" id="SSF52242">
    <property type="entry name" value="Cobalamin (vitamin B12)-binding domain"/>
    <property type="match status" value="1"/>
</dbReference>
<dbReference type="SFLD" id="SFLDS00029">
    <property type="entry name" value="Radical_SAM"/>
    <property type="match status" value="1"/>
</dbReference>
<dbReference type="InterPro" id="IPR007197">
    <property type="entry name" value="rSAM"/>
</dbReference>
<dbReference type="AlphaFoldDB" id="A0A1F5DGU0"/>
<evidence type="ECO:0000256" key="2">
    <source>
        <dbReference type="ARBA" id="ARBA00022691"/>
    </source>
</evidence>
<name>A0A1F5DGU0_9BACT</name>
<dbReference type="InterPro" id="IPR006158">
    <property type="entry name" value="Cobalamin-bd"/>
</dbReference>
<dbReference type="Proteomes" id="UP000178758">
    <property type="component" value="Unassembled WGS sequence"/>
</dbReference>
<dbReference type="GO" id="GO:0031419">
    <property type="term" value="F:cobalamin binding"/>
    <property type="evidence" value="ECO:0007669"/>
    <property type="project" value="InterPro"/>
</dbReference>
<organism evidence="9 10">
    <name type="scientific">Candidatus Beckwithbacteria bacterium RBG_13_35_6</name>
    <dbReference type="NCBI Taxonomy" id="1797456"/>
    <lineage>
        <taxon>Bacteria</taxon>
        <taxon>Candidatus Beckwithiibacteriota</taxon>
    </lineage>
</organism>
<dbReference type="Gene3D" id="3.40.50.280">
    <property type="entry name" value="Cobalamin-binding domain"/>
    <property type="match status" value="1"/>
</dbReference>
<gene>
    <name evidence="9" type="ORF">A3J78_00090</name>
</gene>
<evidence type="ECO:0000259" key="8">
    <source>
        <dbReference type="PROSITE" id="PS51918"/>
    </source>
</evidence>
<reference evidence="9 10" key="1">
    <citation type="journal article" date="2016" name="Nat. Commun.">
        <title>Thousands of microbial genomes shed light on interconnected biogeochemical processes in an aquifer system.</title>
        <authorList>
            <person name="Anantharaman K."/>
            <person name="Brown C.T."/>
            <person name="Hug L.A."/>
            <person name="Sharon I."/>
            <person name="Castelle C.J."/>
            <person name="Probst A.J."/>
            <person name="Thomas B.C."/>
            <person name="Singh A."/>
            <person name="Wilkins M.J."/>
            <person name="Karaoz U."/>
            <person name="Brodie E.L."/>
            <person name="Williams K.H."/>
            <person name="Hubbard S.S."/>
            <person name="Banfield J.F."/>
        </authorList>
    </citation>
    <scope>NUCLEOTIDE SEQUENCE [LARGE SCALE GENOMIC DNA]</scope>
</reference>
<dbReference type="InterPro" id="IPR051198">
    <property type="entry name" value="BchE-like"/>
</dbReference>
<dbReference type="InterPro" id="IPR036724">
    <property type="entry name" value="Cobalamin-bd_sf"/>
</dbReference>
<evidence type="ECO:0000313" key="9">
    <source>
        <dbReference type="EMBL" id="OGD54408.1"/>
    </source>
</evidence>
<dbReference type="SFLD" id="SFLDG01082">
    <property type="entry name" value="B12-binding_domain_containing"/>
    <property type="match status" value="1"/>
</dbReference>
<feature type="transmembrane region" description="Helical" evidence="6">
    <location>
        <begin position="55"/>
        <end position="77"/>
    </location>
</feature>
<proteinExistence type="predicted"/>
<dbReference type="GO" id="GO:0051539">
    <property type="term" value="F:4 iron, 4 sulfur cluster binding"/>
    <property type="evidence" value="ECO:0007669"/>
    <property type="project" value="UniProtKB-KW"/>
</dbReference>
<protein>
    <submittedName>
        <fullName evidence="9">Uncharacterized protein</fullName>
    </submittedName>
</protein>
<evidence type="ECO:0000259" key="7">
    <source>
        <dbReference type="PROSITE" id="PS51332"/>
    </source>
</evidence>
<dbReference type="CDD" id="cd01335">
    <property type="entry name" value="Radical_SAM"/>
    <property type="match status" value="1"/>
</dbReference>
<sequence length="488" mass="56930">MVKNKVFLYNGISSAYADTDFSPSFSLMALSAFLKQKNYKVTLLLNRFSNNKLRLLLKNCLGVAFSVYTGNGILYSLNMAKRIKEIYPHMPIIWGGYHPTLEPEQTIKHKLIDYVIRGQGEFTLAEVLFFLNDKHKNKLESIDGLTYKMKGNILHNKPRKIMDINKLSRYDYGLYNHVYKKHSSIGYLTSRGCPFNCKFCCSAAFNSTGGARYMQYSMERIVKDIKALIRNYKPAAIDFLDDNFFVNQKRIRSFVKAYKDNSFNFNWTAYARCDTFSGFDDKLVDDLQKINLVKIFFGVESGSQRILDMVDKRITIRQVLKSVDKIGKLNILSDFTFINGFPQEKWSDVIKSLKLRNKIVSILPKASVRFFTFVPLPGTEMLKKCQRLGYQKPKKLTGWTFFEYHSFIGSWLKPVYQRLVTNISWAAFFDTFEEKSQNILIKILFKILKIDAKLRFKLYFFSLAPEFQIINKIYRLKLKKNKVFKVVT</sequence>
<keyword evidence="6" id="KW-0472">Membrane</keyword>
<dbReference type="PANTHER" id="PTHR43409">
    <property type="entry name" value="ANAEROBIC MAGNESIUM-PROTOPORPHYRIN IX MONOMETHYL ESTER CYCLASE-RELATED"/>
    <property type="match status" value="1"/>
</dbReference>
<keyword evidence="3" id="KW-0479">Metal-binding</keyword>
<dbReference type="InterPro" id="IPR058240">
    <property type="entry name" value="rSAM_sf"/>
</dbReference>
<evidence type="ECO:0000256" key="3">
    <source>
        <dbReference type="ARBA" id="ARBA00022723"/>
    </source>
</evidence>
<dbReference type="Pfam" id="PF02310">
    <property type="entry name" value="B12-binding"/>
    <property type="match status" value="1"/>
</dbReference>
<evidence type="ECO:0000256" key="5">
    <source>
        <dbReference type="ARBA" id="ARBA00023014"/>
    </source>
</evidence>
<dbReference type="InterPro" id="IPR023404">
    <property type="entry name" value="rSAM_horseshoe"/>
</dbReference>
<dbReference type="SFLD" id="SFLDG01123">
    <property type="entry name" value="methyltransferase_(Class_B)"/>
    <property type="match status" value="1"/>
</dbReference>
<keyword evidence="4" id="KW-0408">Iron</keyword>
<comment type="caution">
    <text evidence="9">The sequence shown here is derived from an EMBL/GenBank/DDBJ whole genome shotgun (WGS) entry which is preliminary data.</text>
</comment>
<dbReference type="Pfam" id="PF04055">
    <property type="entry name" value="Radical_SAM"/>
    <property type="match status" value="1"/>
</dbReference>
<evidence type="ECO:0000256" key="6">
    <source>
        <dbReference type="SAM" id="Phobius"/>
    </source>
</evidence>
<keyword evidence="5" id="KW-0411">Iron-sulfur</keyword>
<keyword evidence="2" id="KW-0949">S-adenosyl-L-methionine</keyword>
<dbReference type="GO" id="GO:0003824">
    <property type="term" value="F:catalytic activity"/>
    <property type="evidence" value="ECO:0007669"/>
    <property type="project" value="InterPro"/>
</dbReference>
<feature type="domain" description="B12-binding" evidence="7">
    <location>
        <begin position="9"/>
        <end position="138"/>
    </location>
</feature>
<dbReference type="PROSITE" id="PS51918">
    <property type="entry name" value="RADICAL_SAM"/>
    <property type="match status" value="1"/>
</dbReference>
<evidence type="ECO:0000256" key="1">
    <source>
        <dbReference type="ARBA" id="ARBA00001966"/>
    </source>
</evidence>
<feature type="domain" description="Radical SAM core" evidence="8">
    <location>
        <begin position="179"/>
        <end position="414"/>
    </location>
</feature>
<evidence type="ECO:0000256" key="4">
    <source>
        <dbReference type="ARBA" id="ARBA00023004"/>
    </source>
</evidence>
<dbReference type="EMBL" id="MEZJ01000015">
    <property type="protein sequence ID" value="OGD54408.1"/>
    <property type="molecule type" value="Genomic_DNA"/>
</dbReference>
<dbReference type="SMART" id="SM00729">
    <property type="entry name" value="Elp3"/>
    <property type="match status" value="1"/>
</dbReference>
<comment type="cofactor">
    <cofactor evidence="1">
        <name>[4Fe-4S] cluster</name>
        <dbReference type="ChEBI" id="CHEBI:49883"/>
    </cofactor>
</comment>
<accession>A0A1F5DGU0</accession>
<dbReference type="InterPro" id="IPR006638">
    <property type="entry name" value="Elp3/MiaA/NifB-like_rSAM"/>
</dbReference>